<dbReference type="AlphaFoldDB" id="A0A7T3RE53"/>
<protein>
    <recommendedName>
        <fullName evidence="4">DUF5723 domain-containing protein</fullName>
    </recommendedName>
</protein>
<feature type="chain" id="PRO_5032576733" description="DUF5723 domain-containing protein" evidence="1">
    <location>
        <begin position="20"/>
        <end position="356"/>
    </location>
</feature>
<proteinExistence type="predicted"/>
<sequence length="356" mass="37847">MKRIIFAFVAALTASSLFAYNPPFAGEDLYRLASPDLMTGAASASGGPLFSVSALSSAYNPALTALSQRINLDLSGTMFFNTNKNDLEQSADSSVGGAFQIGLIVPSRWVVFSGDVHGIFSDINGLNVRDVLTLRFGVSKEVNEKLSVGMNMYTGFYTGKGSDFSVGADLGALYVFDDIKFLKSPRLGVAFLNLGKPAVGYDVIGIDVDAESSGFPGIVTPRVSFAATLFDVKKLTGGFSVDLSVPTFQNAVFDFGFGLSYAKIAELSVSWQANVREMAAGGSRGVSCPSVGLSFKFAINSSGISKNNDNWAKSEISPSFAWQNLYGGIHAVSAGARMDLGMEDTDAPEIYLWDEE</sequence>
<accession>A0A7T3RE53</accession>
<name>A0A7T3RE53_9SPIR</name>
<reference evidence="2 3" key="1">
    <citation type="submission" date="2020-11" db="EMBL/GenBank/DDBJ databases">
        <title>Treponema Peruensis nv. sp., first commensal Treponema isolated from human feces.</title>
        <authorList>
            <person name="Belkhou C."/>
            <person name="Raes J."/>
        </authorList>
    </citation>
    <scope>NUCLEOTIDE SEQUENCE [LARGE SCALE GENOMIC DNA]</scope>
    <source>
        <strain evidence="2 3">RCC2812</strain>
    </source>
</reference>
<evidence type="ECO:0000313" key="2">
    <source>
        <dbReference type="EMBL" id="QQA01425.1"/>
    </source>
</evidence>
<keyword evidence="1" id="KW-0732">Signal</keyword>
<dbReference type="KEGG" id="tper:IWA51_02055"/>
<dbReference type="RefSeq" id="WP_198442960.1">
    <property type="nucleotide sequence ID" value="NZ_CBCSHE010000012.1"/>
</dbReference>
<gene>
    <name evidence="2" type="ORF">IWA51_02055</name>
</gene>
<feature type="signal peptide" evidence="1">
    <location>
        <begin position="1"/>
        <end position="19"/>
    </location>
</feature>
<evidence type="ECO:0008006" key="4">
    <source>
        <dbReference type="Google" id="ProtNLM"/>
    </source>
</evidence>
<dbReference type="EMBL" id="CP064936">
    <property type="protein sequence ID" value="QQA01425.1"/>
    <property type="molecule type" value="Genomic_DNA"/>
</dbReference>
<dbReference type="Proteomes" id="UP000595224">
    <property type="component" value="Chromosome"/>
</dbReference>
<organism evidence="2 3">
    <name type="scientific">Treponema peruense</name>
    <dbReference type="NCBI Taxonomy" id="2787628"/>
    <lineage>
        <taxon>Bacteria</taxon>
        <taxon>Pseudomonadati</taxon>
        <taxon>Spirochaetota</taxon>
        <taxon>Spirochaetia</taxon>
        <taxon>Spirochaetales</taxon>
        <taxon>Treponemataceae</taxon>
        <taxon>Treponema</taxon>
    </lineage>
</organism>
<evidence type="ECO:0000256" key="1">
    <source>
        <dbReference type="SAM" id="SignalP"/>
    </source>
</evidence>
<evidence type="ECO:0000313" key="3">
    <source>
        <dbReference type="Proteomes" id="UP000595224"/>
    </source>
</evidence>
<keyword evidence="3" id="KW-1185">Reference proteome</keyword>